<evidence type="ECO:0000313" key="3">
    <source>
        <dbReference type="Proteomes" id="UP001500542"/>
    </source>
</evidence>
<name>A0ABN1RFT8_9ACTN</name>
<keyword evidence="1" id="KW-1133">Transmembrane helix</keyword>
<evidence type="ECO:0000313" key="2">
    <source>
        <dbReference type="EMBL" id="GAA0956408.1"/>
    </source>
</evidence>
<keyword evidence="1" id="KW-0472">Membrane</keyword>
<dbReference type="EMBL" id="BAAAHK010000017">
    <property type="protein sequence ID" value="GAA0956408.1"/>
    <property type="molecule type" value="Genomic_DNA"/>
</dbReference>
<organism evidence="2 3">
    <name type="scientific">Kribbella koreensis</name>
    <dbReference type="NCBI Taxonomy" id="57909"/>
    <lineage>
        <taxon>Bacteria</taxon>
        <taxon>Bacillati</taxon>
        <taxon>Actinomycetota</taxon>
        <taxon>Actinomycetes</taxon>
        <taxon>Propionibacteriales</taxon>
        <taxon>Kribbellaceae</taxon>
        <taxon>Kribbella</taxon>
    </lineage>
</organism>
<proteinExistence type="predicted"/>
<feature type="transmembrane region" description="Helical" evidence="1">
    <location>
        <begin position="81"/>
        <end position="100"/>
    </location>
</feature>
<keyword evidence="3" id="KW-1185">Reference proteome</keyword>
<feature type="transmembrane region" description="Helical" evidence="1">
    <location>
        <begin position="31"/>
        <end position="50"/>
    </location>
</feature>
<keyword evidence="1" id="KW-0812">Transmembrane</keyword>
<evidence type="ECO:0008006" key="4">
    <source>
        <dbReference type="Google" id="ProtNLM"/>
    </source>
</evidence>
<dbReference type="Proteomes" id="UP001500542">
    <property type="component" value="Unassembled WGS sequence"/>
</dbReference>
<dbReference type="RefSeq" id="WP_343979264.1">
    <property type="nucleotide sequence ID" value="NZ_BAAAHK010000017.1"/>
</dbReference>
<evidence type="ECO:0000256" key="1">
    <source>
        <dbReference type="SAM" id="Phobius"/>
    </source>
</evidence>
<comment type="caution">
    <text evidence="2">The sequence shown here is derived from an EMBL/GenBank/DDBJ whole genome shotgun (WGS) entry which is preliminary data.</text>
</comment>
<accession>A0ABN1RFT8</accession>
<reference evidence="2 3" key="1">
    <citation type="journal article" date="2019" name="Int. J. Syst. Evol. Microbiol.">
        <title>The Global Catalogue of Microorganisms (GCM) 10K type strain sequencing project: providing services to taxonomists for standard genome sequencing and annotation.</title>
        <authorList>
            <consortium name="The Broad Institute Genomics Platform"/>
            <consortium name="The Broad Institute Genome Sequencing Center for Infectious Disease"/>
            <person name="Wu L."/>
            <person name="Ma J."/>
        </authorList>
    </citation>
    <scope>NUCLEOTIDE SEQUENCE [LARGE SCALE GENOMIC DNA]</scope>
    <source>
        <strain evidence="2 3">JCM 10977</strain>
    </source>
</reference>
<protein>
    <recommendedName>
        <fullName evidence="4">Subtilisin inhibitor-like</fullName>
    </recommendedName>
</protein>
<sequence length="174" mass="18806">MMRLLKLQGPFCKTCGTAATRDMTAKSMWQGWWGVGSMIINPITMLRNLATSSKFKNLPEPAPGAPGRPMEPGKPLFQRPAVIGLLIPIAVIALIVVANLNKDPEATIGSCVYNKGTADKPNVKVVDCSSSDADYKVIGRLDNTVDGDKCAKFQDSTVSYTDRKAKFTLCLTPN</sequence>
<gene>
    <name evidence="2" type="ORF">GCM10009554_65850</name>
</gene>